<dbReference type="InParanoid" id="G0N4E5"/>
<evidence type="ECO:0000256" key="1">
    <source>
        <dbReference type="PROSITE-ProRule" id="PRU10141"/>
    </source>
</evidence>
<name>G0N4E5_CAEBE</name>
<dbReference type="OrthoDB" id="10037698at2759"/>
<keyword evidence="2" id="KW-1133">Transmembrane helix</keyword>
<feature type="binding site" evidence="1">
    <location>
        <position position="136"/>
    </location>
    <ligand>
        <name>ATP</name>
        <dbReference type="ChEBI" id="CHEBI:30616"/>
    </ligand>
</feature>
<dbReference type="CDD" id="cd00180">
    <property type="entry name" value="PKc"/>
    <property type="match status" value="1"/>
</dbReference>
<gene>
    <name evidence="4" type="ORF">CAEBREN_05492</name>
</gene>
<organism evidence="5">
    <name type="scientific">Caenorhabditis brenneri</name>
    <name type="common">Nematode worm</name>
    <dbReference type="NCBI Taxonomy" id="135651"/>
    <lineage>
        <taxon>Eukaryota</taxon>
        <taxon>Metazoa</taxon>
        <taxon>Ecdysozoa</taxon>
        <taxon>Nematoda</taxon>
        <taxon>Chromadorea</taxon>
        <taxon>Rhabditida</taxon>
        <taxon>Rhabditina</taxon>
        <taxon>Rhabditomorpha</taxon>
        <taxon>Rhabditoidea</taxon>
        <taxon>Rhabditidae</taxon>
        <taxon>Peloderinae</taxon>
        <taxon>Caenorhabditis</taxon>
    </lineage>
</organism>
<dbReference type="PANTHER" id="PTHR24347">
    <property type="entry name" value="SERINE/THREONINE-PROTEIN KINASE"/>
    <property type="match status" value="1"/>
</dbReference>
<keyword evidence="5" id="KW-1185">Reference proteome</keyword>
<sequence>MIPIIPNYASSKVPDVPINWFAFALMLVVVLFIFGACCFGTQMLLRDKKQEEERVFLLQDMEPTAEDEEPNEEKSTETVENPAIIHNLACVGTPYRFALGQMVGPAYRIQKVLGQGATSTVFEVENVFGGMTRAMKCIEKTNSSQFYVKREVGFLMRLRRVEGVVKYLNWCTQDDFHVIVTDNHAYTLLAILKNHPRKALSSKTLITILYHLVKTVRQIHSKHIIHRDIHPKNVMIKFKPEIQEVPITIIDFGLSMLMKRNREPDESDFIFTNCFHVTPNMINENIATRKDDLLMCIYTIVCMLNTDPFWIRRSDDITPVLIKKTQFEYCPERIINQGWLVACVKPILAKKDTKAPDYDTIIEAIRLCEKGFDPKFHKLQFLTGPNGEYLE</sequence>
<dbReference type="GO" id="GO:0004672">
    <property type="term" value="F:protein kinase activity"/>
    <property type="evidence" value="ECO:0007669"/>
    <property type="project" value="InterPro"/>
</dbReference>
<dbReference type="InterPro" id="IPR011009">
    <property type="entry name" value="Kinase-like_dom_sf"/>
</dbReference>
<evidence type="ECO:0000313" key="4">
    <source>
        <dbReference type="EMBL" id="EGT52515.1"/>
    </source>
</evidence>
<dbReference type="InterPro" id="IPR000719">
    <property type="entry name" value="Prot_kinase_dom"/>
</dbReference>
<evidence type="ECO:0000313" key="5">
    <source>
        <dbReference type="Proteomes" id="UP000008068"/>
    </source>
</evidence>
<keyword evidence="2" id="KW-0472">Membrane</keyword>
<dbReference type="AlphaFoldDB" id="G0N4E5"/>
<dbReference type="Pfam" id="PF00069">
    <property type="entry name" value="Pkinase"/>
    <property type="match status" value="1"/>
</dbReference>
<dbReference type="eggNOG" id="KOG1164">
    <property type="taxonomic scope" value="Eukaryota"/>
</dbReference>
<reference evidence="5" key="1">
    <citation type="submission" date="2011-07" db="EMBL/GenBank/DDBJ databases">
        <authorList>
            <consortium name="Caenorhabditis brenneri Sequencing and Analysis Consortium"/>
            <person name="Wilson R.K."/>
        </authorList>
    </citation>
    <scope>NUCLEOTIDE SEQUENCE [LARGE SCALE GENOMIC DNA]</scope>
    <source>
        <strain evidence="5">PB2801</strain>
    </source>
</reference>
<evidence type="ECO:0000259" key="3">
    <source>
        <dbReference type="PROSITE" id="PS50011"/>
    </source>
</evidence>
<evidence type="ECO:0000256" key="2">
    <source>
        <dbReference type="SAM" id="Phobius"/>
    </source>
</evidence>
<dbReference type="PROSITE" id="PS50011">
    <property type="entry name" value="PROTEIN_KINASE_DOM"/>
    <property type="match status" value="1"/>
</dbReference>
<dbReference type="PROSITE" id="PS00107">
    <property type="entry name" value="PROTEIN_KINASE_ATP"/>
    <property type="match status" value="1"/>
</dbReference>
<dbReference type="SUPFAM" id="SSF56112">
    <property type="entry name" value="Protein kinase-like (PK-like)"/>
    <property type="match status" value="1"/>
</dbReference>
<protein>
    <recommendedName>
        <fullName evidence="3">Protein kinase domain-containing protein</fullName>
    </recommendedName>
</protein>
<feature type="transmembrane region" description="Helical" evidence="2">
    <location>
        <begin position="20"/>
        <end position="45"/>
    </location>
</feature>
<dbReference type="HOGENOM" id="CLU_019279_3_0_1"/>
<proteinExistence type="predicted"/>
<dbReference type="Gene3D" id="3.30.200.20">
    <property type="entry name" value="Phosphorylase Kinase, domain 1"/>
    <property type="match status" value="1"/>
</dbReference>
<dbReference type="STRING" id="135651.G0N4E5"/>
<dbReference type="EMBL" id="GL379837">
    <property type="protein sequence ID" value="EGT52515.1"/>
    <property type="molecule type" value="Genomic_DNA"/>
</dbReference>
<dbReference type="Proteomes" id="UP000008068">
    <property type="component" value="Unassembled WGS sequence"/>
</dbReference>
<keyword evidence="1" id="KW-0547">Nucleotide-binding</keyword>
<keyword evidence="2" id="KW-0812">Transmembrane</keyword>
<dbReference type="Gene3D" id="1.10.510.10">
    <property type="entry name" value="Transferase(Phosphotransferase) domain 1"/>
    <property type="match status" value="1"/>
</dbReference>
<dbReference type="GO" id="GO:0005524">
    <property type="term" value="F:ATP binding"/>
    <property type="evidence" value="ECO:0007669"/>
    <property type="project" value="UniProtKB-UniRule"/>
</dbReference>
<keyword evidence="1" id="KW-0067">ATP-binding</keyword>
<dbReference type="InterPro" id="IPR017441">
    <property type="entry name" value="Protein_kinase_ATP_BS"/>
</dbReference>
<feature type="domain" description="Protein kinase" evidence="3">
    <location>
        <begin position="107"/>
        <end position="391"/>
    </location>
</feature>
<dbReference type="OMA" id="PERIINQ"/>
<accession>G0N4E5</accession>